<proteinExistence type="inferred from homology"/>
<evidence type="ECO:0000256" key="2">
    <source>
        <dbReference type="ARBA" id="ARBA00009170"/>
    </source>
</evidence>
<comment type="subcellular location">
    <subcellularLocation>
        <location evidence="1">Mitochondrion outer membrane</location>
    </subcellularLocation>
</comment>
<evidence type="ECO:0000256" key="3">
    <source>
        <dbReference type="ARBA" id="ARBA00022448"/>
    </source>
</evidence>
<keyword evidence="4" id="KW-1000">Mitochondrion outer membrane</keyword>
<dbReference type="InterPro" id="IPR033468">
    <property type="entry name" value="Metaxin_GST"/>
</dbReference>
<sequence>MPYPLLADSITFELEAQEPWPQLITLYQPYEVEQILLPDNANCLAIEPRSNAEYMSPSGRVVPFIKCGQFLVSDFDSIVTFIGNKGTSLSDHLSANCKADMRAYMSLVNNIFINAELYICWVDETTLNEVTKIRHGSVYPWPLNHYLNWQKRKEVIKKLNVLGWYNKTIEEVCKEVQNCCTALSERLEGSDYFSGEKPTEVDALVYGHICALSMINPSLPRTVQEITATIQEFPKLLEHASRIGRNYLNNCMLESPACDFEMCASSSKETLWNYSESIEALPPLSEDSFEMTPNELDALVFGHIFTIITTPLPGNKLANIVQSYPLLVHLCKRIETRYFQRSED</sequence>
<evidence type="ECO:0000313" key="11">
    <source>
        <dbReference type="Proteomes" id="UP000053105"/>
    </source>
</evidence>
<dbReference type="SUPFAM" id="SSF47616">
    <property type="entry name" value="GST C-terminal domain-like"/>
    <property type="match status" value="1"/>
</dbReference>
<gene>
    <name evidence="10" type="ORF">WN51_00124</name>
</gene>
<dbReference type="Gene3D" id="1.20.1050.10">
    <property type="match status" value="1"/>
</dbReference>
<evidence type="ECO:0000259" key="9">
    <source>
        <dbReference type="Pfam" id="PF17171"/>
    </source>
</evidence>
<dbReference type="GO" id="GO:0007005">
    <property type="term" value="P:mitochondrion organization"/>
    <property type="evidence" value="ECO:0007669"/>
    <property type="project" value="TreeGrafter"/>
</dbReference>
<dbReference type="PANTHER" id="PTHR12289">
    <property type="entry name" value="METAXIN RELATED"/>
    <property type="match status" value="1"/>
</dbReference>
<keyword evidence="5" id="KW-0653">Protein transport</keyword>
<keyword evidence="7" id="KW-0472">Membrane</keyword>
<protein>
    <submittedName>
        <fullName evidence="10">Metaxin-2</fullName>
    </submittedName>
</protein>
<evidence type="ECO:0000256" key="6">
    <source>
        <dbReference type="ARBA" id="ARBA00023128"/>
    </source>
</evidence>
<feature type="domain" description="Metaxin glutathione S-transferase" evidence="9">
    <location>
        <begin position="289"/>
        <end position="334"/>
    </location>
</feature>
<feature type="domain" description="Mitochondrial outer membrane transport complex Sam37/metaxin N-terminal" evidence="8">
    <location>
        <begin position="46"/>
        <end position="152"/>
    </location>
</feature>
<evidence type="ECO:0000259" key="8">
    <source>
        <dbReference type="Pfam" id="PF10568"/>
    </source>
</evidence>
<keyword evidence="6" id="KW-0496">Mitochondrion</keyword>
<evidence type="ECO:0000256" key="1">
    <source>
        <dbReference type="ARBA" id="ARBA00004294"/>
    </source>
</evidence>
<dbReference type="GO" id="GO:0015031">
    <property type="term" value="P:protein transport"/>
    <property type="evidence" value="ECO:0007669"/>
    <property type="project" value="UniProtKB-KW"/>
</dbReference>
<evidence type="ECO:0000256" key="4">
    <source>
        <dbReference type="ARBA" id="ARBA00022787"/>
    </source>
</evidence>
<evidence type="ECO:0000313" key="10">
    <source>
        <dbReference type="EMBL" id="KOX81216.1"/>
    </source>
</evidence>
<dbReference type="Pfam" id="PF10568">
    <property type="entry name" value="Tom37"/>
    <property type="match status" value="1"/>
</dbReference>
<dbReference type="OrthoDB" id="198787at2759"/>
<keyword evidence="11" id="KW-1185">Reference proteome</keyword>
<dbReference type="PANTHER" id="PTHR12289:SF38">
    <property type="entry name" value="METAXIN-2"/>
    <property type="match status" value="1"/>
</dbReference>
<dbReference type="InterPro" id="IPR050931">
    <property type="entry name" value="Mito_Protein_Transport_Metaxin"/>
</dbReference>
<evidence type="ECO:0000256" key="7">
    <source>
        <dbReference type="ARBA" id="ARBA00023136"/>
    </source>
</evidence>
<feature type="domain" description="Metaxin glutathione S-transferase" evidence="9">
    <location>
        <begin position="177"/>
        <end position="243"/>
    </location>
</feature>
<keyword evidence="3" id="KW-0813">Transport</keyword>
<accession>A0A0M9ACS3</accession>
<evidence type="ECO:0000256" key="5">
    <source>
        <dbReference type="ARBA" id="ARBA00022927"/>
    </source>
</evidence>
<dbReference type="AlphaFoldDB" id="A0A0M9ACS3"/>
<dbReference type="GO" id="GO:0001401">
    <property type="term" value="C:SAM complex"/>
    <property type="evidence" value="ECO:0007669"/>
    <property type="project" value="InterPro"/>
</dbReference>
<name>A0A0M9ACS3_9HYME</name>
<dbReference type="Pfam" id="PF17171">
    <property type="entry name" value="GST_C_6"/>
    <property type="match status" value="2"/>
</dbReference>
<dbReference type="InterPro" id="IPR036282">
    <property type="entry name" value="Glutathione-S-Trfase_C_sf"/>
</dbReference>
<dbReference type="EMBL" id="KQ435689">
    <property type="protein sequence ID" value="KOX81216.1"/>
    <property type="molecule type" value="Genomic_DNA"/>
</dbReference>
<reference evidence="10 11" key="1">
    <citation type="submission" date="2015-07" db="EMBL/GenBank/DDBJ databases">
        <title>The genome of Melipona quadrifasciata.</title>
        <authorList>
            <person name="Pan H."/>
            <person name="Kapheim K."/>
        </authorList>
    </citation>
    <scope>NUCLEOTIDE SEQUENCE [LARGE SCALE GENOMIC DNA]</scope>
    <source>
        <strain evidence="10">0111107301</strain>
        <tissue evidence="10">Whole body</tissue>
    </source>
</reference>
<comment type="similarity">
    <text evidence="2">Belongs to the metaxin family.</text>
</comment>
<dbReference type="STRING" id="166423.A0A0M9ACS3"/>
<dbReference type="InterPro" id="IPR019564">
    <property type="entry name" value="Sam37/metaxin_N"/>
</dbReference>
<organism evidence="10 11">
    <name type="scientific">Melipona quadrifasciata</name>
    <dbReference type="NCBI Taxonomy" id="166423"/>
    <lineage>
        <taxon>Eukaryota</taxon>
        <taxon>Metazoa</taxon>
        <taxon>Ecdysozoa</taxon>
        <taxon>Arthropoda</taxon>
        <taxon>Hexapoda</taxon>
        <taxon>Insecta</taxon>
        <taxon>Pterygota</taxon>
        <taxon>Neoptera</taxon>
        <taxon>Endopterygota</taxon>
        <taxon>Hymenoptera</taxon>
        <taxon>Apocrita</taxon>
        <taxon>Aculeata</taxon>
        <taxon>Apoidea</taxon>
        <taxon>Anthophila</taxon>
        <taxon>Apidae</taxon>
        <taxon>Melipona</taxon>
    </lineage>
</organism>
<dbReference type="Proteomes" id="UP000053105">
    <property type="component" value="Unassembled WGS sequence"/>
</dbReference>